<keyword evidence="2" id="KW-1185">Reference proteome</keyword>
<evidence type="ECO:0000313" key="1">
    <source>
        <dbReference type="EMBL" id="PWY91040.1"/>
    </source>
</evidence>
<protein>
    <submittedName>
        <fullName evidence="1">Uncharacterized protein</fullName>
    </submittedName>
</protein>
<accession>A0A317X3A3</accession>
<dbReference type="RefSeq" id="XP_025403483.1">
    <property type="nucleotide sequence ID" value="XM_025548766.1"/>
</dbReference>
<gene>
    <name evidence="1" type="ORF">BO70DRAFT_83445</name>
</gene>
<dbReference type="AlphaFoldDB" id="A0A317X3A3"/>
<comment type="caution">
    <text evidence="1">The sequence shown here is derived from an EMBL/GenBank/DDBJ whole genome shotgun (WGS) entry which is preliminary data.</text>
</comment>
<reference evidence="1 2" key="1">
    <citation type="submission" date="2016-12" db="EMBL/GenBank/DDBJ databases">
        <title>The genomes of Aspergillus section Nigri reveals drivers in fungal speciation.</title>
        <authorList>
            <consortium name="DOE Joint Genome Institute"/>
            <person name="Vesth T.C."/>
            <person name="Nybo J."/>
            <person name="Theobald S."/>
            <person name="Brandl J."/>
            <person name="Frisvad J.C."/>
            <person name="Nielsen K.F."/>
            <person name="Lyhne E.K."/>
            <person name="Kogle M.E."/>
            <person name="Kuo A."/>
            <person name="Riley R."/>
            <person name="Clum A."/>
            <person name="Nolan M."/>
            <person name="Lipzen A."/>
            <person name="Salamov A."/>
            <person name="Henrissat B."/>
            <person name="Wiebenga A."/>
            <person name="De Vries R.P."/>
            <person name="Grigoriev I.V."/>
            <person name="Mortensen U.H."/>
            <person name="Andersen M.R."/>
            <person name="Baker S.E."/>
        </authorList>
    </citation>
    <scope>NUCLEOTIDE SEQUENCE [LARGE SCALE GENOMIC DNA]</scope>
    <source>
        <strain evidence="1 2">CBS 117.55</strain>
    </source>
</reference>
<dbReference type="GeneID" id="37071003"/>
<sequence>MSNSVFRWPSDRQCRSVSSEDRGHPNVFVMLGPLIQIALPCNNLLGLTVRCFTRKQYILSLYYHGSITHEDWRCRVRPTFGPMPSGDTPVEPQEYKRGRAVAHHPGFRGWCDLSLTRQLEGLDSLLWLDDVNDIPVLIQTVCILVRHRPDVGSGRHHRPPPVMALRQSAWSSLMVAAGHLSGLAVKWGSYINVL</sequence>
<dbReference type="VEuPathDB" id="FungiDB:BO70DRAFT_83445"/>
<dbReference type="Proteomes" id="UP000247233">
    <property type="component" value="Unassembled WGS sequence"/>
</dbReference>
<organism evidence="1 2">
    <name type="scientific">Aspergillus heteromorphus CBS 117.55</name>
    <dbReference type="NCBI Taxonomy" id="1448321"/>
    <lineage>
        <taxon>Eukaryota</taxon>
        <taxon>Fungi</taxon>
        <taxon>Dikarya</taxon>
        <taxon>Ascomycota</taxon>
        <taxon>Pezizomycotina</taxon>
        <taxon>Eurotiomycetes</taxon>
        <taxon>Eurotiomycetidae</taxon>
        <taxon>Eurotiales</taxon>
        <taxon>Aspergillaceae</taxon>
        <taxon>Aspergillus</taxon>
        <taxon>Aspergillus subgen. Circumdati</taxon>
    </lineage>
</organism>
<dbReference type="EMBL" id="MSFL01000002">
    <property type="protein sequence ID" value="PWY91040.1"/>
    <property type="molecule type" value="Genomic_DNA"/>
</dbReference>
<proteinExistence type="predicted"/>
<name>A0A317X3A3_9EURO</name>
<evidence type="ECO:0000313" key="2">
    <source>
        <dbReference type="Proteomes" id="UP000247233"/>
    </source>
</evidence>